<feature type="transmembrane region" description="Helical" evidence="9">
    <location>
        <begin position="178"/>
        <end position="195"/>
    </location>
</feature>
<evidence type="ECO:0000256" key="4">
    <source>
        <dbReference type="ARBA" id="ARBA00022449"/>
    </source>
</evidence>
<evidence type="ECO:0000256" key="7">
    <source>
        <dbReference type="ARBA" id="ARBA00023065"/>
    </source>
</evidence>
<comment type="similarity">
    <text evidence="2">Belongs to the monovalent cation:proton antiporter 2 (CPA2) transporter (TC 2.A.37) family.</text>
</comment>
<dbReference type="Gene3D" id="3.40.50.720">
    <property type="entry name" value="NAD(P)-binding Rossmann-like Domain"/>
    <property type="match status" value="1"/>
</dbReference>
<feature type="transmembrane region" description="Helical" evidence="9">
    <location>
        <begin position="121"/>
        <end position="141"/>
    </location>
</feature>
<dbReference type="GO" id="GO:0006813">
    <property type="term" value="P:potassium ion transport"/>
    <property type="evidence" value="ECO:0007669"/>
    <property type="project" value="InterPro"/>
</dbReference>
<keyword evidence="4" id="KW-0050">Antiport</keyword>
<feature type="transmembrane region" description="Helical" evidence="9">
    <location>
        <begin position="31"/>
        <end position="49"/>
    </location>
</feature>
<dbReference type="InterPro" id="IPR038770">
    <property type="entry name" value="Na+/solute_symporter_sf"/>
</dbReference>
<accession>A0A1T2DG60</accession>
<keyword evidence="5 9" id="KW-0812">Transmembrane</keyword>
<dbReference type="PANTHER" id="PTHR42751:SF1">
    <property type="entry name" value="CATION_PROTON ANTIPORTER YBAL-RELATED"/>
    <property type="match status" value="1"/>
</dbReference>
<name>A0A1T2DG60_SOVGS</name>
<evidence type="ECO:0000313" key="11">
    <source>
        <dbReference type="EMBL" id="OOY33991.1"/>
    </source>
</evidence>
<keyword evidence="7" id="KW-0406">Ion transport</keyword>
<dbReference type="Proteomes" id="UP000190962">
    <property type="component" value="Unassembled WGS sequence"/>
</dbReference>
<dbReference type="Gene3D" id="1.20.1530.20">
    <property type="match status" value="1"/>
</dbReference>
<evidence type="ECO:0000256" key="9">
    <source>
        <dbReference type="SAM" id="Phobius"/>
    </source>
</evidence>
<dbReference type="Pfam" id="PF02254">
    <property type="entry name" value="TrkA_N"/>
    <property type="match status" value="1"/>
</dbReference>
<evidence type="ECO:0000256" key="1">
    <source>
        <dbReference type="ARBA" id="ARBA00004141"/>
    </source>
</evidence>
<dbReference type="Pfam" id="PF00999">
    <property type="entry name" value="Na_H_Exchanger"/>
    <property type="match status" value="1"/>
</dbReference>
<keyword evidence="3" id="KW-0813">Transport</keyword>
<feature type="transmembrane region" description="Helical" evidence="9">
    <location>
        <begin position="279"/>
        <end position="300"/>
    </location>
</feature>
<evidence type="ECO:0000256" key="8">
    <source>
        <dbReference type="ARBA" id="ARBA00023136"/>
    </source>
</evidence>
<dbReference type="InterPro" id="IPR006153">
    <property type="entry name" value="Cation/H_exchanger_TM"/>
</dbReference>
<feature type="domain" description="RCK N-terminal" evidence="10">
    <location>
        <begin position="394"/>
        <end position="513"/>
    </location>
</feature>
<dbReference type="PANTHER" id="PTHR42751">
    <property type="entry name" value="SODIUM/HYDROGEN EXCHANGER FAMILY/TRKA DOMAIN PROTEIN"/>
    <property type="match status" value="1"/>
</dbReference>
<evidence type="ECO:0000256" key="5">
    <source>
        <dbReference type="ARBA" id="ARBA00022692"/>
    </source>
</evidence>
<evidence type="ECO:0000256" key="6">
    <source>
        <dbReference type="ARBA" id="ARBA00022989"/>
    </source>
</evidence>
<feature type="transmembrane region" description="Helical" evidence="9">
    <location>
        <begin position="207"/>
        <end position="226"/>
    </location>
</feature>
<dbReference type="GO" id="GO:0016020">
    <property type="term" value="C:membrane"/>
    <property type="evidence" value="ECO:0007669"/>
    <property type="project" value="UniProtKB-SubCell"/>
</dbReference>
<organism evidence="11 12">
    <name type="scientific">Solemya velum gill symbiont</name>
    <dbReference type="NCBI Taxonomy" id="2340"/>
    <lineage>
        <taxon>Bacteria</taxon>
        <taxon>Pseudomonadati</taxon>
        <taxon>Pseudomonadota</taxon>
        <taxon>Gammaproteobacteria</taxon>
        <taxon>sulfur-oxidizing symbionts</taxon>
    </lineage>
</organism>
<dbReference type="EMBL" id="MPNX01000026">
    <property type="protein sequence ID" value="OOY33991.1"/>
    <property type="molecule type" value="Genomic_DNA"/>
</dbReference>
<dbReference type="InterPro" id="IPR036291">
    <property type="entry name" value="NAD(P)-bd_dom_sf"/>
</dbReference>
<feature type="transmembrane region" description="Helical" evidence="9">
    <location>
        <begin position="340"/>
        <end position="360"/>
    </location>
</feature>
<sequence length="542" mass="59299">MDFQWVAIALGDVAWISLAFVLGFGSRLIGLPPLVGFLATGFVLNYLGITSGEMLQKLADLGITLLLFAVGLKLNLKMLLRPQVWAVTSIHIGLVIAIFGMGIFSLALVGLPLFTGLDFKMALMLAFALSFSSTVFVVKALEEKGEMKALHGRIAIGILVMQDLAAVVFLAASTGELPSPWALLLFLLIPMRPLFHLLLQRTGHGELLILYGLVLALGGAELFELGGVKDDLGALIMGLLISTHPKAAEMSKTMLGFKDLFLVGFFLSIGMTGQLSLEALMIGLLLVPFVLFKSVLFYALMTRFKLRARTSLLATLNLSNYSEVGLIVAAIGVSNGWIDAEWLVVIAIALSLSFVIAARLSSRDDTIYSSYRLFWLKFQRKERLPDDQQLDTLNAKIAIFGMGRVGTGAYDKMRELYGDTVVGVDFDTERVRRHQEARRNVMRGDPSDADFWDNIHKDHGIELVMLALPNLEANIDALAQLRETAFEGRVAAIARYPDEDLLLSEAGATCVFNIYAEAGAGFAGHIQENLQKKGYCPLPEHD</sequence>
<dbReference type="PROSITE" id="PS51201">
    <property type="entry name" value="RCK_N"/>
    <property type="match status" value="1"/>
</dbReference>
<keyword evidence="8 9" id="KW-0472">Membrane</keyword>
<dbReference type="GO" id="GO:1902600">
    <property type="term" value="P:proton transmembrane transport"/>
    <property type="evidence" value="ECO:0007669"/>
    <property type="project" value="InterPro"/>
</dbReference>
<evidence type="ECO:0000313" key="12">
    <source>
        <dbReference type="Proteomes" id="UP000190962"/>
    </source>
</evidence>
<reference evidence="11 12" key="1">
    <citation type="submission" date="2016-11" db="EMBL/GenBank/DDBJ databases">
        <title>Mixed transmission modes and dynamic genome evolution in an obligate animal-bacterial symbiosis.</title>
        <authorList>
            <person name="Russell S.L."/>
            <person name="Corbett-Detig R.B."/>
            <person name="Cavanaugh C.M."/>
        </authorList>
    </citation>
    <scope>NUCLEOTIDE SEQUENCE [LARGE SCALE GENOMIC DNA]</scope>
    <source>
        <strain evidence="11">MA-KB16</strain>
    </source>
</reference>
<evidence type="ECO:0000256" key="3">
    <source>
        <dbReference type="ARBA" id="ARBA00022448"/>
    </source>
</evidence>
<proteinExistence type="inferred from homology"/>
<keyword evidence="6 9" id="KW-1133">Transmembrane helix</keyword>
<protein>
    <submittedName>
        <fullName evidence="11">Potassium transporter Kef</fullName>
    </submittedName>
</protein>
<feature type="transmembrane region" description="Helical" evidence="9">
    <location>
        <begin position="6"/>
        <end position="24"/>
    </location>
</feature>
<evidence type="ECO:0000259" key="10">
    <source>
        <dbReference type="PROSITE" id="PS51201"/>
    </source>
</evidence>
<feature type="transmembrane region" description="Helical" evidence="9">
    <location>
        <begin position="312"/>
        <end position="334"/>
    </location>
</feature>
<dbReference type="SUPFAM" id="SSF51735">
    <property type="entry name" value="NAD(P)-binding Rossmann-fold domains"/>
    <property type="match status" value="1"/>
</dbReference>
<comment type="caution">
    <text evidence="11">The sequence shown here is derived from an EMBL/GenBank/DDBJ whole genome shotgun (WGS) entry which is preliminary data.</text>
</comment>
<feature type="transmembrane region" description="Helical" evidence="9">
    <location>
        <begin position="153"/>
        <end position="172"/>
    </location>
</feature>
<dbReference type="InterPro" id="IPR003148">
    <property type="entry name" value="RCK_N"/>
</dbReference>
<dbReference type="RefSeq" id="WP_078453575.1">
    <property type="nucleotide sequence ID" value="NZ_MPNX01000026.1"/>
</dbReference>
<feature type="transmembrane region" description="Helical" evidence="9">
    <location>
        <begin position="92"/>
        <end position="115"/>
    </location>
</feature>
<comment type="subcellular location">
    <subcellularLocation>
        <location evidence="1">Membrane</location>
        <topology evidence="1">Multi-pass membrane protein</topology>
    </subcellularLocation>
</comment>
<evidence type="ECO:0000256" key="2">
    <source>
        <dbReference type="ARBA" id="ARBA00005551"/>
    </source>
</evidence>
<feature type="transmembrane region" description="Helical" evidence="9">
    <location>
        <begin position="61"/>
        <end position="80"/>
    </location>
</feature>
<dbReference type="AlphaFoldDB" id="A0A1T2DG60"/>
<dbReference type="GO" id="GO:0015297">
    <property type="term" value="F:antiporter activity"/>
    <property type="evidence" value="ECO:0007669"/>
    <property type="project" value="UniProtKB-KW"/>
</dbReference>
<gene>
    <name evidence="11" type="ORF">BOV88_12470</name>
</gene>